<gene>
    <name evidence="1" type="ORF">RFULGI_LOCUS11472</name>
</gene>
<organism evidence="1 2">
    <name type="scientific">Racocetra fulgida</name>
    <dbReference type="NCBI Taxonomy" id="60492"/>
    <lineage>
        <taxon>Eukaryota</taxon>
        <taxon>Fungi</taxon>
        <taxon>Fungi incertae sedis</taxon>
        <taxon>Mucoromycota</taxon>
        <taxon>Glomeromycotina</taxon>
        <taxon>Glomeromycetes</taxon>
        <taxon>Diversisporales</taxon>
        <taxon>Gigasporaceae</taxon>
        <taxon>Racocetra</taxon>
    </lineage>
</organism>
<comment type="caution">
    <text evidence="1">The sequence shown here is derived from an EMBL/GenBank/DDBJ whole genome shotgun (WGS) entry which is preliminary data.</text>
</comment>
<evidence type="ECO:0000313" key="2">
    <source>
        <dbReference type="Proteomes" id="UP000789396"/>
    </source>
</evidence>
<dbReference type="AlphaFoldDB" id="A0A9N9I5S1"/>
<accession>A0A9N9I5S1</accession>
<feature type="non-terminal residue" evidence="1">
    <location>
        <position position="1"/>
    </location>
</feature>
<keyword evidence="2" id="KW-1185">Reference proteome</keyword>
<dbReference type="EMBL" id="CAJVPZ010025076">
    <property type="protein sequence ID" value="CAG8721240.1"/>
    <property type="molecule type" value="Genomic_DNA"/>
</dbReference>
<evidence type="ECO:0000313" key="1">
    <source>
        <dbReference type="EMBL" id="CAG8721240.1"/>
    </source>
</evidence>
<name>A0A9N9I5S1_9GLOM</name>
<dbReference type="OrthoDB" id="2405588at2759"/>
<protein>
    <submittedName>
        <fullName evidence="1">16267_t:CDS:1</fullName>
    </submittedName>
</protein>
<reference evidence="1" key="1">
    <citation type="submission" date="2021-06" db="EMBL/GenBank/DDBJ databases">
        <authorList>
            <person name="Kallberg Y."/>
            <person name="Tangrot J."/>
            <person name="Rosling A."/>
        </authorList>
    </citation>
    <scope>NUCLEOTIDE SEQUENCE</scope>
    <source>
        <strain evidence="1">IN212</strain>
    </source>
</reference>
<sequence>LIFLLRTTYTTIEHLKQTAVFGQLMQGGIGVKEFSANIKKISKIARMSPEQQREQFIRDLNPMNQYNIRMMAKFNDTQDNIIEVLAEAERFTLSQKNTPSSFPIFPTANPYADANKSEMTKTEIVDLIKTTIASSQPQIAQQNANLQSTIKSFQETMS</sequence>
<dbReference type="Proteomes" id="UP000789396">
    <property type="component" value="Unassembled WGS sequence"/>
</dbReference>
<proteinExistence type="predicted"/>